<evidence type="ECO:0000313" key="3">
    <source>
        <dbReference type="EMBL" id="MFB8752098.1"/>
    </source>
</evidence>
<feature type="chain" id="PRO_5046790374" description="Lipoprotein" evidence="2">
    <location>
        <begin position="20"/>
        <end position="248"/>
    </location>
</feature>
<evidence type="ECO:0000313" key="4">
    <source>
        <dbReference type="Proteomes" id="UP001585018"/>
    </source>
</evidence>
<evidence type="ECO:0008006" key="5">
    <source>
        <dbReference type="Google" id="ProtNLM"/>
    </source>
</evidence>
<dbReference type="Proteomes" id="UP001585018">
    <property type="component" value="Unassembled WGS sequence"/>
</dbReference>
<evidence type="ECO:0000256" key="2">
    <source>
        <dbReference type="SAM" id="SignalP"/>
    </source>
</evidence>
<feature type="signal peptide" evidence="2">
    <location>
        <begin position="1"/>
        <end position="19"/>
    </location>
</feature>
<gene>
    <name evidence="3" type="ORF">VSS30_25130</name>
</gene>
<accession>A0ABV5DHV3</accession>
<name>A0ABV5DHV3_9ACTN</name>
<dbReference type="EMBL" id="JAYMRR010000015">
    <property type="protein sequence ID" value="MFB8752098.1"/>
    <property type="molecule type" value="Genomic_DNA"/>
</dbReference>
<feature type="region of interest" description="Disordered" evidence="1">
    <location>
        <begin position="26"/>
        <end position="54"/>
    </location>
</feature>
<feature type="region of interest" description="Disordered" evidence="1">
    <location>
        <begin position="229"/>
        <end position="248"/>
    </location>
</feature>
<keyword evidence="2" id="KW-0732">Signal</keyword>
<protein>
    <recommendedName>
        <fullName evidence="5">Lipoprotein</fullName>
    </recommendedName>
</protein>
<organism evidence="3 4">
    <name type="scientific">Streptomyces parvulus</name>
    <dbReference type="NCBI Taxonomy" id="146923"/>
    <lineage>
        <taxon>Bacteria</taxon>
        <taxon>Bacillati</taxon>
        <taxon>Actinomycetota</taxon>
        <taxon>Actinomycetes</taxon>
        <taxon>Kitasatosporales</taxon>
        <taxon>Streptomycetaceae</taxon>
        <taxon>Streptomyces</taxon>
    </lineage>
</organism>
<sequence length="248" mass="25555">MNRATKATALSALSLLALAALPGCDGDSGSDGDPTAGKPEAATSGAAQPSPAERLAKTMVTEPEVGGLKVEKTDEKFLFAQSPDEVTTDKPGCAPLALAMNQLPLGDPRAHLTRSVSGQIESERESGIGFTYVTLTSYETGGAESAMAGVKKAVEACGDGFTAKSKENESPYDSIAAEEVTSAGDEALGFKSTLTFRDVQHVVHTEVVRSGETLAVYFSADGMAMVNGRPSDAKPSPTVVKAQNAKLA</sequence>
<comment type="caution">
    <text evidence="3">The sequence shown here is derived from an EMBL/GenBank/DDBJ whole genome shotgun (WGS) entry which is preliminary data.</text>
</comment>
<evidence type="ECO:0000256" key="1">
    <source>
        <dbReference type="SAM" id="MobiDB-lite"/>
    </source>
</evidence>
<proteinExistence type="predicted"/>
<reference evidence="3 4" key="1">
    <citation type="submission" date="2024-01" db="EMBL/GenBank/DDBJ databases">
        <title>Genome mining of biosynthetic gene clusters to explore secondary metabolites of Streptomyces sp.</title>
        <authorList>
            <person name="Baig A."/>
            <person name="Ajitkumar Shintre N."/>
            <person name="Kumar H."/>
            <person name="Anbarasu A."/>
            <person name="Ramaiah S."/>
        </authorList>
    </citation>
    <scope>NUCLEOTIDE SEQUENCE [LARGE SCALE GENOMIC DNA]</scope>
    <source>
        <strain evidence="3 4">A03</strain>
    </source>
</reference>
<keyword evidence="4" id="KW-1185">Reference proteome</keyword>
<dbReference type="RefSeq" id="WP_376719574.1">
    <property type="nucleotide sequence ID" value="NZ_JAYMRR010000015.1"/>
</dbReference>